<proteinExistence type="predicted"/>
<dbReference type="CDD" id="cd00067">
    <property type="entry name" value="GAL4"/>
    <property type="match status" value="1"/>
</dbReference>
<keyword evidence="3" id="KW-0238">DNA-binding</keyword>
<feature type="compositionally biased region" description="Acidic residues" evidence="6">
    <location>
        <begin position="115"/>
        <end position="130"/>
    </location>
</feature>
<keyword evidence="4" id="KW-0804">Transcription</keyword>
<evidence type="ECO:0000256" key="5">
    <source>
        <dbReference type="ARBA" id="ARBA00023242"/>
    </source>
</evidence>
<dbReference type="InterPro" id="IPR007219">
    <property type="entry name" value="XnlR_reg_dom"/>
</dbReference>
<evidence type="ECO:0000313" key="9">
    <source>
        <dbReference type="Proteomes" id="UP000774617"/>
    </source>
</evidence>
<dbReference type="Pfam" id="PF04082">
    <property type="entry name" value="Fungal_trans"/>
    <property type="match status" value="1"/>
</dbReference>
<keyword evidence="9" id="KW-1185">Reference proteome</keyword>
<dbReference type="PROSITE" id="PS50048">
    <property type="entry name" value="ZN2_CY6_FUNGAL_2"/>
    <property type="match status" value="1"/>
</dbReference>
<dbReference type="Proteomes" id="UP000774617">
    <property type="component" value="Unassembled WGS sequence"/>
</dbReference>
<dbReference type="SMART" id="SM00906">
    <property type="entry name" value="Fungal_trans"/>
    <property type="match status" value="1"/>
</dbReference>
<dbReference type="EMBL" id="JAGTJR010000083">
    <property type="protein sequence ID" value="KAH7014024.1"/>
    <property type="molecule type" value="Genomic_DNA"/>
</dbReference>
<comment type="caution">
    <text evidence="8">The sequence shown here is derived from an EMBL/GenBank/DDBJ whole genome shotgun (WGS) entry which is preliminary data.</text>
</comment>
<evidence type="ECO:0000256" key="6">
    <source>
        <dbReference type="SAM" id="MobiDB-lite"/>
    </source>
</evidence>
<dbReference type="PANTHER" id="PTHR47424:SF3">
    <property type="entry name" value="REGULATORY PROTEIN GAL4"/>
    <property type="match status" value="1"/>
</dbReference>
<feature type="region of interest" description="Disordered" evidence="6">
    <location>
        <begin position="444"/>
        <end position="464"/>
    </location>
</feature>
<keyword evidence="1" id="KW-0479">Metal-binding</keyword>
<dbReference type="PROSITE" id="PS00463">
    <property type="entry name" value="ZN2_CY6_FUNGAL_1"/>
    <property type="match status" value="1"/>
</dbReference>
<sequence>PSKNIRQNVRKKRTAVSCDRCKTRKTKCVEPVPGPCQYCASINAPCKTDLNRRKKRPYYHVSEEEYRCMTEILRHYLPDLQFNLPSLKALCQRLESLSGSSAAGIPEDHDTPETPAEEEEEEEEAEEAEDSGPTVAAKGNEESPTIQEIQALQEQLGCLMIDSRGNYRTTGHVGLDSSIGFNAAVRMIKCDRVEEKADKDIIQPLTTTSLPPQTPESSVGLEHQDQVYLPPQEHASAYSQRYFDEVHCLYWLFSTEQFHERVHETYVTGGVIASASWLCCLYSIFAIGSAGADIPGQKRSTEFLVMAKALVPQVNDEADVDSIRALCLLALALQVECHTNAAYLYIGTAVRTAYSLGLHVEKAPPSRGRLEREQNRRIWWTLYLLDYEIAHRYGNPCAVLDGTHPNQVQMPSEQILGPGPNTPPGYLAAASSLCRLSRRIRANLHNPAPTSSPTSSSAAVPPTTPTVSLATIQSLLSSMQDWLSSLPPHLSALAHTAPSHRRAVGILHLNYWAHVVLITRPFLLYTVLHHWEQQHSSSGTATATAALTGDKKRHFDQLGATCVSAAEQALGIMRTMSQQRTLSSIVNFDCSCLLEMVQIFRLALAMEKATEGGAAEGKRAMAQIVESLGILRGMEFVGWTSQALPELEVQLRDCAIFNADEDDPFALGREAAATGGVNTERMEVEDTLGAFFGDVLGEGSAAGGAFGDNYNNLLFLEIDFT</sequence>
<reference evidence="8 9" key="1">
    <citation type="journal article" date="2021" name="Nat. Commun.">
        <title>Genetic determinants of endophytism in the Arabidopsis root mycobiome.</title>
        <authorList>
            <person name="Mesny F."/>
            <person name="Miyauchi S."/>
            <person name="Thiergart T."/>
            <person name="Pickel B."/>
            <person name="Atanasova L."/>
            <person name="Karlsson M."/>
            <person name="Huettel B."/>
            <person name="Barry K.W."/>
            <person name="Haridas S."/>
            <person name="Chen C."/>
            <person name="Bauer D."/>
            <person name="Andreopoulos W."/>
            <person name="Pangilinan J."/>
            <person name="LaButti K."/>
            <person name="Riley R."/>
            <person name="Lipzen A."/>
            <person name="Clum A."/>
            <person name="Drula E."/>
            <person name="Henrissat B."/>
            <person name="Kohler A."/>
            <person name="Grigoriev I.V."/>
            <person name="Martin F.M."/>
            <person name="Hacquard S."/>
        </authorList>
    </citation>
    <scope>NUCLEOTIDE SEQUENCE [LARGE SCALE GENOMIC DNA]</scope>
    <source>
        <strain evidence="8 9">MPI-SDFR-AT-0080</strain>
    </source>
</reference>
<dbReference type="SUPFAM" id="SSF57701">
    <property type="entry name" value="Zn2/Cys6 DNA-binding domain"/>
    <property type="match status" value="1"/>
</dbReference>
<dbReference type="PANTHER" id="PTHR47424">
    <property type="entry name" value="REGULATORY PROTEIN GAL4"/>
    <property type="match status" value="1"/>
</dbReference>
<name>A0ABQ8FQV5_9PEZI</name>
<keyword evidence="5" id="KW-0539">Nucleus</keyword>
<dbReference type="InterPro" id="IPR001138">
    <property type="entry name" value="Zn2Cys6_DnaBD"/>
</dbReference>
<evidence type="ECO:0000256" key="2">
    <source>
        <dbReference type="ARBA" id="ARBA00023015"/>
    </source>
</evidence>
<gene>
    <name evidence="8" type="ORF">B0J12DRAFT_777249</name>
</gene>
<accession>A0ABQ8FQV5</accession>
<keyword evidence="2" id="KW-0805">Transcription regulation</keyword>
<dbReference type="CDD" id="cd12148">
    <property type="entry name" value="fungal_TF_MHR"/>
    <property type="match status" value="1"/>
</dbReference>
<protein>
    <submittedName>
        <fullName evidence="8">Fungal-specific transcription factor domain-containing protein</fullName>
    </submittedName>
</protein>
<evidence type="ECO:0000256" key="1">
    <source>
        <dbReference type="ARBA" id="ARBA00022723"/>
    </source>
</evidence>
<evidence type="ECO:0000256" key="4">
    <source>
        <dbReference type="ARBA" id="ARBA00023163"/>
    </source>
</evidence>
<dbReference type="InterPro" id="IPR051127">
    <property type="entry name" value="Fungal_SecMet_Regulators"/>
</dbReference>
<feature type="domain" description="Zn(2)-C6 fungal-type" evidence="7">
    <location>
        <begin position="17"/>
        <end position="48"/>
    </location>
</feature>
<feature type="non-terminal residue" evidence="8">
    <location>
        <position position="1"/>
    </location>
</feature>
<evidence type="ECO:0000313" key="8">
    <source>
        <dbReference type="EMBL" id="KAH7014024.1"/>
    </source>
</evidence>
<dbReference type="InterPro" id="IPR036864">
    <property type="entry name" value="Zn2-C6_fun-type_DNA-bd_sf"/>
</dbReference>
<organism evidence="8 9">
    <name type="scientific">Macrophomina phaseolina</name>
    <dbReference type="NCBI Taxonomy" id="35725"/>
    <lineage>
        <taxon>Eukaryota</taxon>
        <taxon>Fungi</taxon>
        <taxon>Dikarya</taxon>
        <taxon>Ascomycota</taxon>
        <taxon>Pezizomycotina</taxon>
        <taxon>Dothideomycetes</taxon>
        <taxon>Dothideomycetes incertae sedis</taxon>
        <taxon>Botryosphaeriales</taxon>
        <taxon>Botryosphaeriaceae</taxon>
        <taxon>Macrophomina</taxon>
    </lineage>
</organism>
<feature type="compositionally biased region" description="Low complexity" evidence="6">
    <location>
        <begin position="447"/>
        <end position="464"/>
    </location>
</feature>
<dbReference type="Gene3D" id="4.10.240.10">
    <property type="entry name" value="Zn(2)-C6 fungal-type DNA-binding domain"/>
    <property type="match status" value="1"/>
</dbReference>
<dbReference type="SMART" id="SM00066">
    <property type="entry name" value="GAL4"/>
    <property type="match status" value="1"/>
</dbReference>
<feature type="region of interest" description="Disordered" evidence="6">
    <location>
        <begin position="100"/>
        <end position="145"/>
    </location>
</feature>
<evidence type="ECO:0000259" key="7">
    <source>
        <dbReference type="PROSITE" id="PS50048"/>
    </source>
</evidence>
<evidence type="ECO:0000256" key="3">
    <source>
        <dbReference type="ARBA" id="ARBA00023125"/>
    </source>
</evidence>